<gene>
    <name evidence="1" type="ORF">METZ01_LOCUS486478</name>
</gene>
<protein>
    <submittedName>
        <fullName evidence="1">Uncharacterized protein</fullName>
    </submittedName>
</protein>
<name>A0A383CND3_9ZZZZ</name>
<dbReference type="EMBL" id="UINC01210245">
    <property type="protein sequence ID" value="SVE33624.1"/>
    <property type="molecule type" value="Genomic_DNA"/>
</dbReference>
<dbReference type="AlphaFoldDB" id="A0A383CND3"/>
<feature type="non-terminal residue" evidence="1">
    <location>
        <position position="1"/>
    </location>
</feature>
<reference evidence="1" key="1">
    <citation type="submission" date="2018-05" db="EMBL/GenBank/DDBJ databases">
        <authorList>
            <person name="Lanie J.A."/>
            <person name="Ng W.-L."/>
            <person name="Kazmierczak K.M."/>
            <person name="Andrzejewski T.M."/>
            <person name="Davidsen T.M."/>
            <person name="Wayne K.J."/>
            <person name="Tettelin H."/>
            <person name="Glass J.I."/>
            <person name="Rusch D."/>
            <person name="Podicherti R."/>
            <person name="Tsui H.-C.T."/>
            <person name="Winkler M.E."/>
        </authorList>
    </citation>
    <scope>NUCLEOTIDE SEQUENCE</scope>
</reference>
<accession>A0A383CND3</accession>
<proteinExistence type="predicted"/>
<sequence length="94" mass="10171">PVRTTGYETELLDVMTEAFSAGKVITAAPHSVLRSGYPATHDGEKEFRNARQKKSAMFRSHFGHLVATGALLAGEISIEWSPETGVAQIKVRTG</sequence>
<organism evidence="1">
    <name type="scientific">marine metagenome</name>
    <dbReference type="NCBI Taxonomy" id="408172"/>
    <lineage>
        <taxon>unclassified sequences</taxon>
        <taxon>metagenomes</taxon>
        <taxon>ecological metagenomes</taxon>
    </lineage>
</organism>
<evidence type="ECO:0000313" key="1">
    <source>
        <dbReference type="EMBL" id="SVE33624.1"/>
    </source>
</evidence>